<dbReference type="Proteomes" id="UP000749471">
    <property type="component" value="Unassembled WGS sequence"/>
</dbReference>
<dbReference type="EMBL" id="JAHLPM010000004">
    <property type="protein sequence ID" value="MBU5437678.1"/>
    <property type="molecule type" value="Genomic_DNA"/>
</dbReference>
<name>A0ABS6E627_9FIRM</name>
<sequence>MLSIILNICGLFLIVFSIYMINKDLKRENTTIEELISIEGRIKDYYGLIENTIEDFGEFIDLTLNKINNIDNKVNKKSESSYIEEFGDNTNNENDNSLYIKIIELKRIGLTKEEIAKKLNKGVREVDIILKMYSNNKKIDNNIKNID</sequence>
<dbReference type="RefSeq" id="WP_216518012.1">
    <property type="nucleotide sequence ID" value="NZ_JAHLPM010000004.1"/>
</dbReference>
<evidence type="ECO:0000313" key="1">
    <source>
        <dbReference type="EMBL" id="MBU5437678.1"/>
    </source>
</evidence>
<keyword evidence="2" id="KW-1185">Reference proteome</keyword>
<protein>
    <recommendedName>
        <fullName evidence="3">DUF2802 domain-containing protein</fullName>
    </recommendedName>
</protein>
<proteinExistence type="predicted"/>
<evidence type="ECO:0008006" key="3">
    <source>
        <dbReference type="Google" id="ProtNLM"/>
    </source>
</evidence>
<evidence type="ECO:0000313" key="2">
    <source>
        <dbReference type="Proteomes" id="UP000749471"/>
    </source>
</evidence>
<gene>
    <name evidence="1" type="ORF">KQI42_06650</name>
</gene>
<dbReference type="Pfam" id="PF19610">
    <property type="entry name" value="DUF6115"/>
    <property type="match status" value="1"/>
</dbReference>
<accession>A0ABS6E627</accession>
<dbReference type="InterPro" id="IPR046118">
    <property type="entry name" value="DUF6115"/>
</dbReference>
<comment type="caution">
    <text evidence="1">The sequence shown here is derived from an EMBL/GenBank/DDBJ whole genome shotgun (WGS) entry which is preliminary data.</text>
</comment>
<reference evidence="1 2" key="1">
    <citation type="submission" date="2021-06" db="EMBL/GenBank/DDBJ databases">
        <authorList>
            <person name="Sun Q."/>
            <person name="Li D."/>
        </authorList>
    </citation>
    <scope>NUCLEOTIDE SEQUENCE [LARGE SCALE GENOMIC DNA]</scope>
    <source>
        <strain evidence="1 2">MSJ-40</strain>
    </source>
</reference>
<organism evidence="1 2">
    <name type="scientific">Tissierella simiarum</name>
    <dbReference type="NCBI Taxonomy" id="2841534"/>
    <lineage>
        <taxon>Bacteria</taxon>
        <taxon>Bacillati</taxon>
        <taxon>Bacillota</taxon>
        <taxon>Tissierellia</taxon>
        <taxon>Tissierellales</taxon>
        <taxon>Tissierellaceae</taxon>
        <taxon>Tissierella</taxon>
    </lineage>
</organism>